<dbReference type="EMBL" id="GBRH01192427">
    <property type="protein sequence ID" value="JAE05469.1"/>
    <property type="molecule type" value="Transcribed_RNA"/>
</dbReference>
<feature type="compositionally biased region" description="Low complexity" evidence="1">
    <location>
        <begin position="276"/>
        <end position="295"/>
    </location>
</feature>
<organism evidence="2">
    <name type="scientific">Arundo donax</name>
    <name type="common">Giant reed</name>
    <name type="synonym">Donax arundinaceus</name>
    <dbReference type="NCBI Taxonomy" id="35708"/>
    <lineage>
        <taxon>Eukaryota</taxon>
        <taxon>Viridiplantae</taxon>
        <taxon>Streptophyta</taxon>
        <taxon>Embryophyta</taxon>
        <taxon>Tracheophyta</taxon>
        <taxon>Spermatophyta</taxon>
        <taxon>Magnoliopsida</taxon>
        <taxon>Liliopsida</taxon>
        <taxon>Poales</taxon>
        <taxon>Poaceae</taxon>
        <taxon>PACMAD clade</taxon>
        <taxon>Arundinoideae</taxon>
        <taxon>Arundineae</taxon>
        <taxon>Arundo</taxon>
    </lineage>
</organism>
<feature type="compositionally biased region" description="Basic and acidic residues" evidence="1">
    <location>
        <begin position="245"/>
        <end position="256"/>
    </location>
</feature>
<sequence length="305" mass="33902">MPLSPSEVASKKTRLWLQYRSVGVHVVEALRELDEGGVAAVARVEHEAHSGAELAGVVVVVVAVEVDDEGRVGEQGRHAQLYVHGAGLLLVVVAWPLLPRDVHQHREAHVHGAEVQRVLGARRSSELRLVARMVQNNLNNGIVLSFRVVFNRLDPSARPLRPVRHERRPCTSTTAFTTVTLARIRPLGDDGEQRLQPGLELLVLPPHAPPVADELPRGAPGVRPVHLRRREVALGSPRLDAVLPAERRPQRGEPWRSRAAPRSGPATRRRRRSRSRAGPQGSRWRGWRGRSSWCRARARPRGPRC</sequence>
<feature type="region of interest" description="Disordered" evidence="1">
    <location>
        <begin position="240"/>
        <end position="305"/>
    </location>
</feature>
<evidence type="ECO:0000256" key="1">
    <source>
        <dbReference type="SAM" id="MobiDB-lite"/>
    </source>
</evidence>
<name>A0A0A9F2N0_ARUDO</name>
<reference evidence="2" key="1">
    <citation type="submission" date="2014-09" db="EMBL/GenBank/DDBJ databases">
        <authorList>
            <person name="Magalhaes I.L.F."/>
            <person name="Oliveira U."/>
            <person name="Santos F.R."/>
            <person name="Vidigal T.H.D.A."/>
            <person name="Brescovit A.D."/>
            <person name="Santos A.J."/>
        </authorList>
    </citation>
    <scope>NUCLEOTIDE SEQUENCE</scope>
    <source>
        <tissue evidence="2">Shoot tissue taken approximately 20 cm above the soil surface</tissue>
    </source>
</reference>
<dbReference type="AlphaFoldDB" id="A0A0A9F2N0"/>
<feature type="compositionally biased region" description="Low complexity" evidence="1">
    <location>
        <begin position="257"/>
        <end position="266"/>
    </location>
</feature>
<evidence type="ECO:0000313" key="2">
    <source>
        <dbReference type="EMBL" id="JAE05469.1"/>
    </source>
</evidence>
<accession>A0A0A9F2N0</accession>
<protein>
    <submittedName>
        <fullName evidence="2">Uncharacterized protein</fullName>
    </submittedName>
</protein>
<feature type="compositionally biased region" description="Basic residues" evidence="1">
    <location>
        <begin position="296"/>
        <end position="305"/>
    </location>
</feature>
<reference evidence="2" key="2">
    <citation type="journal article" date="2015" name="Data Brief">
        <title>Shoot transcriptome of the giant reed, Arundo donax.</title>
        <authorList>
            <person name="Barrero R.A."/>
            <person name="Guerrero F.D."/>
            <person name="Moolhuijzen P."/>
            <person name="Goolsby J.A."/>
            <person name="Tidwell J."/>
            <person name="Bellgard S.E."/>
            <person name="Bellgard M.I."/>
        </authorList>
    </citation>
    <scope>NUCLEOTIDE SEQUENCE</scope>
    <source>
        <tissue evidence="2">Shoot tissue taken approximately 20 cm above the soil surface</tissue>
    </source>
</reference>
<proteinExistence type="predicted"/>